<evidence type="ECO:0008006" key="4">
    <source>
        <dbReference type="Google" id="ProtNLM"/>
    </source>
</evidence>
<evidence type="ECO:0000313" key="3">
    <source>
        <dbReference type="Proteomes" id="UP000824998"/>
    </source>
</evidence>
<feature type="region of interest" description="Disordered" evidence="1">
    <location>
        <begin position="152"/>
        <end position="172"/>
    </location>
</feature>
<evidence type="ECO:0000256" key="1">
    <source>
        <dbReference type="SAM" id="MobiDB-lite"/>
    </source>
</evidence>
<feature type="compositionally biased region" description="Acidic residues" evidence="1">
    <location>
        <begin position="160"/>
        <end position="169"/>
    </location>
</feature>
<dbReference type="EMBL" id="MU251449">
    <property type="protein sequence ID" value="KAG9234881.1"/>
    <property type="molecule type" value="Genomic_DNA"/>
</dbReference>
<name>A0A9P7YJZ6_9HELO</name>
<accession>A0A9P7YJZ6</accession>
<keyword evidence="3" id="KW-1185">Reference proteome</keyword>
<reference evidence="2" key="1">
    <citation type="journal article" date="2021" name="IMA Fungus">
        <title>Genomic characterization of three marine fungi, including Emericellopsis atlantica sp. nov. with signatures of a generalist lifestyle and marine biomass degradation.</title>
        <authorList>
            <person name="Hagestad O.C."/>
            <person name="Hou L."/>
            <person name="Andersen J.H."/>
            <person name="Hansen E.H."/>
            <person name="Altermark B."/>
            <person name="Li C."/>
            <person name="Kuhnert E."/>
            <person name="Cox R.J."/>
            <person name="Crous P.W."/>
            <person name="Spatafora J.W."/>
            <person name="Lail K."/>
            <person name="Amirebrahimi M."/>
            <person name="Lipzen A."/>
            <person name="Pangilinan J."/>
            <person name="Andreopoulos W."/>
            <person name="Hayes R.D."/>
            <person name="Ng V."/>
            <person name="Grigoriev I.V."/>
            <person name="Jackson S.A."/>
            <person name="Sutton T.D.S."/>
            <person name="Dobson A.D.W."/>
            <person name="Rama T."/>
        </authorList>
    </citation>
    <scope>NUCLEOTIDE SEQUENCE</scope>
    <source>
        <strain evidence="2">TRa018bII</strain>
    </source>
</reference>
<feature type="compositionally biased region" description="Basic and acidic residues" evidence="1">
    <location>
        <begin position="7"/>
        <end position="23"/>
    </location>
</feature>
<organism evidence="2 3">
    <name type="scientific">Amylocarpus encephaloides</name>
    <dbReference type="NCBI Taxonomy" id="45428"/>
    <lineage>
        <taxon>Eukaryota</taxon>
        <taxon>Fungi</taxon>
        <taxon>Dikarya</taxon>
        <taxon>Ascomycota</taxon>
        <taxon>Pezizomycotina</taxon>
        <taxon>Leotiomycetes</taxon>
        <taxon>Helotiales</taxon>
        <taxon>Helotiales incertae sedis</taxon>
        <taxon>Amylocarpus</taxon>
    </lineage>
</organism>
<dbReference type="OrthoDB" id="6419443at2759"/>
<dbReference type="Proteomes" id="UP000824998">
    <property type="component" value="Unassembled WGS sequence"/>
</dbReference>
<feature type="region of interest" description="Disordered" evidence="1">
    <location>
        <begin position="1"/>
        <end position="57"/>
    </location>
</feature>
<dbReference type="Pfam" id="PF11312">
    <property type="entry name" value="Methyltransf_34"/>
    <property type="match status" value="1"/>
</dbReference>
<gene>
    <name evidence="2" type="ORF">BJ875DRAFT_291363</name>
</gene>
<dbReference type="InterPro" id="IPR021463">
    <property type="entry name" value="Methyltransf_34"/>
</dbReference>
<dbReference type="AlphaFoldDB" id="A0A9P7YJZ6"/>
<comment type="caution">
    <text evidence="2">The sequence shown here is derived from an EMBL/GenBank/DDBJ whole genome shotgun (WGS) entry which is preliminary data.</text>
</comment>
<proteinExistence type="predicted"/>
<protein>
    <recommendedName>
        <fullName evidence="4">25S rRNA (Uridine(2843)-N(3))-methyltransferase</fullName>
    </recommendedName>
</protein>
<evidence type="ECO:0000313" key="2">
    <source>
        <dbReference type="EMBL" id="KAG9234881.1"/>
    </source>
</evidence>
<sequence>MGKNGRFGRDAGKLIGKDHDGRPGWKGPGCTKKSEAKSKPKSTKTPGENNALREDEDDVTSDIPLELQQIILNTFRDTFLDVLTPVTTLQPLLQEVKAALFERDFARAFGKREYLEAYSVRWSPVRALCYHRILLDMRDHFSGVTRGDLDLKTPQGLAGGEEEDPENDQTSDKAKAPALRAICFGGGPAEVAAFGAYVRSLQDASISDEFAPTLSEEAPSLSTRKSKVGMTLIDSAGWGNVIRRLSESLSSPPSLSKYASASAKAANTSFIPAGSLHSLFLERDVFAMTAKETKDLVGGPPKLITLLFTLNELYTTSISKTTIFLLNLTMATRPGSLLLVVDSPGSYSTAKLGAEDKTYPMKFLLDHALLETDKVKAADDDRRRESPPNWVKVVSEEAKWFRTPEGLRYTIPLENMRYQLHMYRRV</sequence>